<name>A0ABQ3N3J0_9BACI</name>
<feature type="transmembrane region" description="Helical" evidence="1">
    <location>
        <begin position="309"/>
        <end position="333"/>
    </location>
</feature>
<accession>A0ABQ3N3J0</accession>
<feature type="transmembrane region" description="Helical" evidence="1">
    <location>
        <begin position="378"/>
        <end position="406"/>
    </location>
</feature>
<dbReference type="RefSeq" id="WP_223282652.1">
    <property type="nucleotide sequence ID" value="NZ_BNDS01000008.1"/>
</dbReference>
<dbReference type="NCBIfam" id="TIGR00210">
    <property type="entry name" value="gltS"/>
    <property type="match status" value="1"/>
</dbReference>
<dbReference type="Pfam" id="PF03616">
    <property type="entry name" value="Glt_symporter"/>
    <property type="match status" value="1"/>
</dbReference>
<feature type="transmembrane region" description="Helical" evidence="1">
    <location>
        <begin position="340"/>
        <end position="358"/>
    </location>
</feature>
<keyword evidence="1" id="KW-0406">Ion transport</keyword>
<evidence type="ECO:0000256" key="2">
    <source>
        <dbReference type="NCBIfam" id="TIGR00210"/>
    </source>
</evidence>
<feature type="transmembrane region" description="Helical" evidence="1">
    <location>
        <begin position="12"/>
        <end position="29"/>
    </location>
</feature>
<protein>
    <recommendedName>
        <fullName evidence="1 2">Sodium/glutamate symporter</fullName>
    </recommendedName>
</protein>
<proteinExistence type="inferred from homology"/>
<reference evidence="3 4" key="1">
    <citation type="journal article" date="2022" name="Int. J. Syst. Evol. Microbiol.">
        <title>Neobacillus kokaensis sp. nov., isolated from soil.</title>
        <authorList>
            <person name="Yuki K."/>
            <person name="Matsubara H."/>
            <person name="Yamaguchi S."/>
        </authorList>
    </citation>
    <scope>NUCLEOTIDE SEQUENCE [LARGE SCALE GENOMIC DNA]</scope>
    <source>
        <strain evidence="3 4">LOB 377</strain>
    </source>
</reference>
<keyword evidence="1" id="KW-0813">Transport</keyword>
<keyword evidence="1" id="KW-0812">Transmembrane</keyword>
<keyword evidence="1" id="KW-0472">Membrane</keyword>
<sequence length="407" mass="43117">MIFQDGVLELDLITSTALGAILLILGTLLSKKVRFFRDYCIPAPVIGGFGFAIAAWILHGSNVSISIDKTLGDLFMFVFFVTIGLGGSFALIKKGGKILFFYLLVCWGLAIFQNGLGVALASVLGIDPLLGVVSGSAALEGGHGMAAAMAPFIEESGGTGALTVGMAAATYGLVAGSLLGGPLGNWLIKKKNLKIETDEGWSRSLDDTAGKKDVKNHLTAKNIFTLIAVILIVLGIGTNVAKWITNATGFTVPGHVFSLFLGLIFSSINSSKNYVEMNSKGLEIISIISLELFLTMAMMNLKIWELYDLAIPLIIILVVQTIAILFIAWFIVFRITGKNYDAALLAAGFIGHGLGATANGLAVMDSITTKYGVISKKAFFIIPVSGSMLIDLVGVPSIVIFTNLFAH</sequence>
<feature type="transmembrane region" description="Helical" evidence="1">
    <location>
        <begin position="99"/>
        <end position="126"/>
    </location>
</feature>
<dbReference type="EMBL" id="BNDS01000008">
    <property type="protein sequence ID" value="GHH98641.1"/>
    <property type="molecule type" value="Genomic_DNA"/>
</dbReference>
<keyword evidence="1" id="KW-1003">Cell membrane</keyword>
<feature type="transmembrane region" description="Helical" evidence="1">
    <location>
        <begin position="168"/>
        <end position="188"/>
    </location>
</feature>
<dbReference type="PANTHER" id="PTHR36178">
    <property type="entry name" value="SLR0625 PROTEIN"/>
    <property type="match status" value="1"/>
</dbReference>
<keyword evidence="1" id="KW-0915">Sodium</keyword>
<dbReference type="PANTHER" id="PTHR36178:SF1">
    <property type="entry name" value="SODIUM_GLUTAMATE SYMPORTER"/>
    <property type="match status" value="1"/>
</dbReference>
<feature type="transmembrane region" description="Helical" evidence="1">
    <location>
        <begin position="74"/>
        <end position="92"/>
    </location>
</feature>
<feature type="transmembrane region" description="Helical" evidence="1">
    <location>
        <begin position="281"/>
        <end position="303"/>
    </location>
</feature>
<keyword evidence="1" id="KW-0739">Sodium transport</keyword>
<comment type="function">
    <text evidence="1">Catalyzes the sodium-dependent transport of glutamate.</text>
</comment>
<dbReference type="Proteomes" id="UP000637074">
    <property type="component" value="Unassembled WGS sequence"/>
</dbReference>
<feature type="transmembrane region" description="Helical" evidence="1">
    <location>
        <begin position="41"/>
        <end position="59"/>
    </location>
</feature>
<organism evidence="3 4">
    <name type="scientific">Neobacillus kokaensis</name>
    <dbReference type="NCBI Taxonomy" id="2759023"/>
    <lineage>
        <taxon>Bacteria</taxon>
        <taxon>Bacillati</taxon>
        <taxon>Bacillota</taxon>
        <taxon>Bacilli</taxon>
        <taxon>Bacillales</taxon>
        <taxon>Bacillaceae</taxon>
        <taxon>Neobacillus</taxon>
    </lineage>
</organism>
<keyword evidence="1" id="KW-0029">Amino-acid transport</keyword>
<feature type="transmembrane region" description="Helical" evidence="1">
    <location>
        <begin position="250"/>
        <end position="269"/>
    </location>
</feature>
<feature type="transmembrane region" description="Helical" evidence="1">
    <location>
        <begin position="223"/>
        <end position="244"/>
    </location>
</feature>
<dbReference type="InterPro" id="IPR004445">
    <property type="entry name" value="GltS"/>
</dbReference>
<dbReference type="HAMAP" id="MF_02062">
    <property type="entry name" value="GltS"/>
    <property type="match status" value="1"/>
</dbReference>
<keyword evidence="1" id="KW-0769">Symport</keyword>
<gene>
    <name evidence="3" type="primary">gltS</name>
    <name evidence="3" type="ORF">AM1BK_21840</name>
</gene>
<evidence type="ECO:0000256" key="1">
    <source>
        <dbReference type="HAMAP-Rule" id="MF_02062"/>
    </source>
</evidence>
<comment type="similarity">
    <text evidence="1">Belongs to the glutamate:Na(+) symporter (ESS) (TC 2.A.27) family.</text>
</comment>
<keyword evidence="1" id="KW-1133">Transmembrane helix</keyword>
<keyword evidence="4" id="KW-1185">Reference proteome</keyword>
<evidence type="ECO:0000313" key="3">
    <source>
        <dbReference type="EMBL" id="GHH98641.1"/>
    </source>
</evidence>
<comment type="subcellular location">
    <subcellularLocation>
        <location evidence="1">Cell membrane</location>
        <topology evidence="1">Multi-pass membrane protein</topology>
    </subcellularLocation>
</comment>
<evidence type="ECO:0000313" key="4">
    <source>
        <dbReference type="Proteomes" id="UP000637074"/>
    </source>
</evidence>
<comment type="caution">
    <text evidence="3">The sequence shown here is derived from an EMBL/GenBank/DDBJ whole genome shotgun (WGS) entry which is preliminary data.</text>
</comment>